<dbReference type="EMBL" id="CAVK010000115">
    <property type="protein sequence ID" value="CCW18002.1"/>
    <property type="molecule type" value="Genomic_DNA"/>
</dbReference>
<protein>
    <submittedName>
        <fullName evidence="1">Uncharacterized protein</fullName>
    </submittedName>
</protein>
<evidence type="ECO:0000313" key="2">
    <source>
        <dbReference type="Proteomes" id="UP000013201"/>
    </source>
</evidence>
<dbReference type="Proteomes" id="UP000013201">
    <property type="component" value="Unassembled WGS sequence"/>
</dbReference>
<accession>N1MQP9</accession>
<keyword evidence="2" id="KW-1185">Reference proteome</keyword>
<proteinExistence type="predicted"/>
<reference evidence="1 2" key="1">
    <citation type="submission" date="2013-03" db="EMBL/GenBank/DDBJ databases">
        <authorList>
            <person name="Le V."/>
        </authorList>
    </citation>
    <scope>NUCLEOTIDE SEQUENCE [LARGE SCALE GENOMIC DNA]</scope>
    <source>
        <strain evidence="1 2">BiD32</strain>
    </source>
</reference>
<dbReference type="AlphaFoldDB" id="N1MQP9"/>
<organism evidence="1 2">
    <name type="scientific">Sphingobium indicum BiD32</name>
    <dbReference type="NCBI Taxonomy" id="1301087"/>
    <lineage>
        <taxon>Bacteria</taxon>
        <taxon>Pseudomonadati</taxon>
        <taxon>Pseudomonadota</taxon>
        <taxon>Alphaproteobacteria</taxon>
        <taxon>Sphingomonadales</taxon>
        <taxon>Sphingomonadaceae</taxon>
        <taxon>Sphingobium</taxon>
    </lineage>
</organism>
<sequence length="62" mass="6781">MYFAEMPGKNDLVEIDGALCAVLMTWHTPSLFFAGTKAGILVHQEIPSIFADRTLVKEGVEA</sequence>
<gene>
    <name evidence="1" type="ORF">EBBID32_23520</name>
</gene>
<name>N1MQP9_9SPHN</name>
<evidence type="ECO:0000313" key="1">
    <source>
        <dbReference type="EMBL" id="CCW18002.1"/>
    </source>
</evidence>
<comment type="caution">
    <text evidence="1">The sequence shown here is derived from an EMBL/GenBank/DDBJ whole genome shotgun (WGS) entry which is preliminary data.</text>
</comment>
<reference evidence="2" key="2">
    <citation type="submission" date="2013-04" db="EMBL/GenBank/DDBJ databases">
        <title>Bisphenol A degrading Sphingobium sp. strain BiD32.</title>
        <authorList>
            <person name="Nielsen J.L."/>
            <person name="Zhou N.A."/>
            <person name="Kjeldal H."/>
        </authorList>
    </citation>
    <scope>NUCLEOTIDE SEQUENCE [LARGE SCALE GENOMIC DNA]</scope>
    <source>
        <strain evidence="2">BiD32</strain>
    </source>
</reference>